<reference evidence="3 4" key="1">
    <citation type="submission" date="2020-02" db="EMBL/GenBank/DDBJ databases">
        <title>Draft genome sequence of Haematococcus lacustris strain NIES-144.</title>
        <authorList>
            <person name="Morimoto D."/>
            <person name="Nakagawa S."/>
            <person name="Yoshida T."/>
            <person name="Sawayama S."/>
        </authorList>
    </citation>
    <scope>NUCLEOTIDE SEQUENCE [LARGE SCALE GENOMIC DNA]</scope>
    <source>
        <strain evidence="3 4">NIES-144</strain>
    </source>
</reference>
<feature type="region of interest" description="Disordered" evidence="1">
    <location>
        <begin position="48"/>
        <end position="89"/>
    </location>
</feature>
<evidence type="ECO:0000313" key="4">
    <source>
        <dbReference type="Proteomes" id="UP000485058"/>
    </source>
</evidence>
<accession>A0A6A0AEY2</accession>
<evidence type="ECO:0000256" key="1">
    <source>
        <dbReference type="SAM" id="MobiDB-lite"/>
    </source>
</evidence>
<dbReference type="GO" id="GO:0005524">
    <property type="term" value="F:ATP binding"/>
    <property type="evidence" value="ECO:0007669"/>
    <property type="project" value="InterPro"/>
</dbReference>
<feature type="compositionally biased region" description="Polar residues" evidence="1">
    <location>
        <begin position="64"/>
        <end position="73"/>
    </location>
</feature>
<dbReference type="PANTHER" id="PTHR43382">
    <property type="entry name" value="PROLYL-TRNA SYNTHETASE"/>
    <property type="match status" value="1"/>
</dbReference>
<keyword evidence="4" id="KW-1185">Reference proteome</keyword>
<dbReference type="Gene3D" id="3.40.50.800">
    <property type="entry name" value="Anticodon-binding domain"/>
    <property type="match status" value="1"/>
</dbReference>
<organism evidence="3 4">
    <name type="scientific">Haematococcus lacustris</name>
    <name type="common">Green alga</name>
    <name type="synonym">Haematococcus pluvialis</name>
    <dbReference type="NCBI Taxonomy" id="44745"/>
    <lineage>
        <taxon>Eukaryota</taxon>
        <taxon>Viridiplantae</taxon>
        <taxon>Chlorophyta</taxon>
        <taxon>core chlorophytes</taxon>
        <taxon>Chlorophyceae</taxon>
        <taxon>CS clade</taxon>
        <taxon>Chlamydomonadales</taxon>
        <taxon>Haematococcaceae</taxon>
        <taxon>Haematococcus</taxon>
    </lineage>
</organism>
<feature type="domain" description="Anticodon-binding" evidence="2">
    <location>
        <begin position="98"/>
        <end position="175"/>
    </location>
</feature>
<gene>
    <name evidence="3" type="ORF">HaLaN_29510</name>
</gene>
<dbReference type="EMBL" id="BLLF01005028">
    <property type="protein sequence ID" value="GFH30624.1"/>
    <property type="molecule type" value="Genomic_DNA"/>
</dbReference>
<dbReference type="GO" id="GO:0017101">
    <property type="term" value="C:aminoacyl-tRNA synthetase multienzyme complex"/>
    <property type="evidence" value="ECO:0007669"/>
    <property type="project" value="TreeGrafter"/>
</dbReference>
<sequence length="266" mass="29224">MKTGAAETSKLARKSARVGDAELTPQEAERRRKQRELQAYALKLKTEGLAYKPQKHKRKVLKEPTSTAGQPKTASKKSGKSKSKHDTPTWRPYNTTCQVVILPIYWNMRHAEKEAVMAAAAKVEELLREAGITTHTDTANQYTPGQKMKYWETAGVRVRVELGPKDALQGTAVVALSGTPGTVARKKSVNVTVQLVQAVKALLEQPAEADPRSQKPLDGGGGDDLADDFEIDAEFLAAPEEEVLTLSKVQRMKHAKKQAKDRCAEV</sequence>
<dbReference type="InterPro" id="IPR004499">
    <property type="entry name" value="Pro-tRNA-ligase_IIa_arc-type"/>
</dbReference>
<evidence type="ECO:0000259" key="2">
    <source>
        <dbReference type="Pfam" id="PF03129"/>
    </source>
</evidence>
<dbReference type="Pfam" id="PF03129">
    <property type="entry name" value="HGTP_anticodon"/>
    <property type="match status" value="1"/>
</dbReference>
<dbReference type="GO" id="GO:0005737">
    <property type="term" value="C:cytoplasm"/>
    <property type="evidence" value="ECO:0007669"/>
    <property type="project" value="InterPro"/>
</dbReference>
<dbReference type="Proteomes" id="UP000485058">
    <property type="component" value="Unassembled WGS sequence"/>
</dbReference>
<proteinExistence type="predicted"/>
<dbReference type="GO" id="GO:0006433">
    <property type="term" value="P:prolyl-tRNA aminoacylation"/>
    <property type="evidence" value="ECO:0007669"/>
    <property type="project" value="InterPro"/>
</dbReference>
<feature type="region of interest" description="Disordered" evidence="1">
    <location>
        <begin position="1"/>
        <end position="35"/>
    </location>
</feature>
<dbReference type="InterPro" id="IPR004154">
    <property type="entry name" value="Anticodon-bd"/>
</dbReference>
<evidence type="ECO:0000313" key="3">
    <source>
        <dbReference type="EMBL" id="GFH30624.1"/>
    </source>
</evidence>
<dbReference type="GO" id="GO:0004827">
    <property type="term" value="F:proline-tRNA ligase activity"/>
    <property type="evidence" value="ECO:0007669"/>
    <property type="project" value="InterPro"/>
</dbReference>
<dbReference type="SUPFAM" id="SSF52954">
    <property type="entry name" value="Class II aaRS ABD-related"/>
    <property type="match status" value="1"/>
</dbReference>
<feature type="region of interest" description="Disordered" evidence="1">
    <location>
        <begin position="206"/>
        <end position="226"/>
    </location>
</feature>
<dbReference type="InterPro" id="IPR036621">
    <property type="entry name" value="Anticodon-bd_dom_sf"/>
</dbReference>
<name>A0A6A0AEY2_HAELA</name>
<feature type="compositionally biased region" description="Basic residues" evidence="1">
    <location>
        <begin position="74"/>
        <end position="83"/>
    </location>
</feature>
<dbReference type="AlphaFoldDB" id="A0A6A0AEY2"/>
<protein>
    <submittedName>
        <fullName evidence="3">HGTP_anticodon domain-containing protein</fullName>
    </submittedName>
</protein>
<dbReference type="PANTHER" id="PTHR43382:SF2">
    <property type="entry name" value="BIFUNCTIONAL GLUTAMATE_PROLINE--TRNA LIGASE"/>
    <property type="match status" value="1"/>
</dbReference>
<comment type="caution">
    <text evidence="3">The sequence shown here is derived from an EMBL/GenBank/DDBJ whole genome shotgun (WGS) entry which is preliminary data.</text>
</comment>